<dbReference type="GO" id="GO:0000030">
    <property type="term" value="F:mannosyltransferase activity"/>
    <property type="evidence" value="ECO:0007669"/>
    <property type="project" value="InterPro"/>
</dbReference>
<keyword evidence="4" id="KW-0812">Transmembrane</keyword>
<feature type="transmembrane region" description="Helical" evidence="4">
    <location>
        <begin position="799"/>
        <end position="818"/>
    </location>
</feature>
<evidence type="ECO:0000256" key="4">
    <source>
        <dbReference type="SAM" id="Phobius"/>
    </source>
</evidence>
<evidence type="ECO:0000313" key="5">
    <source>
        <dbReference type="EnsemblMetazoa" id="PPA08172.1"/>
    </source>
</evidence>
<reference evidence="6" key="1">
    <citation type="journal article" date="2008" name="Nat. Genet.">
        <title>The Pristionchus pacificus genome provides a unique perspective on nematode lifestyle and parasitism.</title>
        <authorList>
            <person name="Dieterich C."/>
            <person name="Clifton S.W."/>
            <person name="Schuster L.N."/>
            <person name="Chinwalla A."/>
            <person name="Delehaunty K."/>
            <person name="Dinkelacker I."/>
            <person name="Fulton L."/>
            <person name="Fulton R."/>
            <person name="Godfrey J."/>
            <person name="Minx P."/>
            <person name="Mitreva M."/>
            <person name="Roeseler W."/>
            <person name="Tian H."/>
            <person name="Witte H."/>
            <person name="Yang S.P."/>
            <person name="Wilson R.K."/>
            <person name="Sommer R.J."/>
        </authorList>
    </citation>
    <scope>NUCLEOTIDE SEQUENCE [LARGE SCALE GENOMIC DNA]</scope>
    <source>
        <strain evidence="6">PS312</strain>
    </source>
</reference>
<keyword evidence="6" id="KW-1185">Reference proteome</keyword>
<dbReference type="Proteomes" id="UP000005239">
    <property type="component" value="Unassembled WGS sequence"/>
</dbReference>
<accession>A0A2A6BZC5</accession>
<dbReference type="Pfam" id="PF09732">
    <property type="entry name" value="CactinC_cactus"/>
    <property type="match status" value="1"/>
</dbReference>
<feature type="region of interest" description="Disordered" evidence="3">
    <location>
        <begin position="1151"/>
        <end position="1171"/>
    </location>
</feature>
<organism evidence="5 6">
    <name type="scientific">Pristionchus pacificus</name>
    <name type="common">Parasitic nematode worm</name>
    <dbReference type="NCBI Taxonomy" id="54126"/>
    <lineage>
        <taxon>Eukaryota</taxon>
        <taxon>Metazoa</taxon>
        <taxon>Ecdysozoa</taxon>
        <taxon>Nematoda</taxon>
        <taxon>Chromadorea</taxon>
        <taxon>Rhabditida</taxon>
        <taxon>Rhabditina</taxon>
        <taxon>Diplogasteromorpha</taxon>
        <taxon>Diplogasteroidea</taxon>
        <taxon>Neodiplogasteridae</taxon>
        <taxon>Pristionchus</taxon>
    </lineage>
</organism>
<dbReference type="Gene3D" id="3.40.50.150">
    <property type="entry name" value="Vaccinia Virus protein VP39"/>
    <property type="match status" value="1"/>
</dbReference>
<dbReference type="EnsemblMetazoa" id="PPA08172.1">
    <property type="protein sequence ID" value="PPA08172.1"/>
    <property type="gene ID" value="WBGene00097726"/>
</dbReference>
<dbReference type="GO" id="GO:0045292">
    <property type="term" value="P:mRNA cis splicing, via spliceosome"/>
    <property type="evidence" value="ECO:0000318"/>
    <property type="project" value="GO_Central"/>
</dbReference>
<evidence type="ECO:0000313" key="6">
    <source>
        <dbReference type="Proteomes" id="UP000005239"/>
    </source>
</evidence>
<evidence type="ECO:0000256" key="3">
    <source>
        <dbReference type="SAM" id="MobiDB-lite"/>
    </source>
</evidence>
<dbReference type="InterPro" id="IPR007873">
    <property type="entry name" value="Glycosyltransferase_ALG3"/>
</dbReference>
<feature type="compositionally biased region" description="Low complexity" evidence="3">
    <location>
        <begin position="17"/>
        <end position="26"/>
    </location>
</feature>
<name>A0A2A6BZC5_PRIPA</name>
<reference evidence="5" key="2">
    <citation type="submission" date="2022-06" db="UniProtKB">
        <authorList>
            <consortium name="EnsemblMetazoa"/>
        </authorList>
    </citation>
    <scope>IDENTIFICATION</scope>
    <source>
        <strain evidence="5">PS312</strain>
    </source>
</reference>
<dbReference type="GO" id="GO:0008757">
    <property type="term" value="F:S-adenosylmethionine-dependent methyltransferase activity"/>
    <property type="evidence" value="ECO:0007669"/>
    <property type="project" value="InterPro"/>
</dbReference>
<sequence>MGDHKKKKKKEKKRSRSSSSSSSDSDQGSKFDKRLLEERKKSKKDKKVDKQRMKEEETPEEKRARRLAKKMRKEQKRLDAQSALPDNLEYTNTNNPFNDMNLTQTFVWGKKLEKEGKNNLTEKQIERESRDRIKKNMREMEELKRGREARLAAREDMEVMQRDADRRSNADWQRKDVEFMLENAKVRSRLRIEQNRAKAIDLLARYINFGDDEKEKKDDDDFELEDPTVYLKGLEENDYEDLIEDIKVYISVTGARHVRWWKNMAVIVKDELNKYRESRSERTTVHSAVSKDVSNIFKGKSMSELETLETQMKKKMEGGGAGTDLSYWSTLLDHLTTHMARKSIKEEHDVKLKEKLKRIREEQMKDMEDTEEEKIKKEEKKKEEKEKRERMIHIVKPKKGQTKIEWLESEDIDEGERETRWRDLGEEETERITIELYERGGYEPSYGKENDTMPGIDIVDEVADDKDLLQQRMAKRKTPAGISGGTTEADAAFKSLALSGMEADESIFSGEVQLDGCKELWTDKYRPRKPRYLNRVQTGFDWNKYNQTHYDQDNPPPKIVQGYKFNVFYNDLLDMTKAPTFKVIPCEDPEFAEILFKAGPPYEDIAFKIVNREWEVNHKFGYKFVAILLWIIEAIVSLLIVKKVPYTEIDWSTYMQQVALYDRGERNYSRIEGDTGPCVLFNDPLAMMLFYVAANCFISQKWFIGCIIYSVAVSIKMNVLLFAPALFFLLLTNTGYAGAIWYIGICGLVQLFFGISFLARDPWAYITRSFDLSRVFLFKWTVNWRFLPEDIFLDKRLHLLLLFLHLSAVLLFAIFMWFRTHGGLRRALEHLNHGIRTRFGPSEAMYALFTSNLMGIVFARSLHYQFYSWYFHQLPFLLFYKTRPINGKIPLYSIGVKIECYDTVEYIREELGWRVADRVADLTKHCDKVLEIGNGMISSHLQSQRVSHVTLLDSSQSMLNSAKRPDDEKVEFSVIQGDEESLSQVEGQQFDLILSSMVAHWINDLPGWMRRVHSLLKPDCPFIGTMLAEDTLYELRCSLQLAEMERLGGMSSHLSPLVRPTDIGSLLGSNGFQLVTLDSDEIQVSYPSMLNLLDDLQLMGESNCSIVRPLTLRRDITVAASAIYQSMYGKDGAFPCTFRVLSFIGWTEGPTTPKPAKRGSQTHSLKDISLE</sequence>
<evidence type="ECO:0000256" key="1">
    <source>
        <dbReference type="ARBA" id="ARBA00006895"/>
    </source>
</evidence>
<protein>
    <recommendedName>
        <fullName evidence="2">Splicing factor Cactin</fullName>
    </recommendedName>
</protein>
<dbReference type="GO" id="GO:0005737">
    <property type="term" value="C:cytoplasm"/>
    <property type="evidence" value="ECO:0000318"/>
    <property type="project" value="GO_Central"/>
</dbReference>
<dbReference type="CDD" id="cd02440">
    <property type="entry name" value="AdoMet_MTases"/>
    <property type="match status" value="1"/>
</dbReference>
<dbReference type="InterPro" id="IPR013216">
    <property type="entry name" value="Methyltransf_11"/>
</dbReference>
<evidence type="ECO:0000256" key="2">
    <source>
        <dbReference type="ARBA" id="ARBA00034534"/>
    </source>
</evidence>
<dbReference type="InterPro" id="IPR029063">
    <property type="entry name" value="SAM-dependent_MTases_sf"/>
</dbReference>
<dbReference type="InterPro" id="IPR019134">
    <property type="entry name" value="Cactin_C"/>
</dbReference>
<feature type="transmembrane region" description="Helical" evidence="4">
    <location>
        <begin position="739"/>
        <end position="759"/>
    </location>
</feature>
<accession>A0A8R1U701</accession>
<feature type="transmembrane region" description="Helical" evidence="4">
    <location>
        <begin position="620"/>
        <end position="641"/>
    </location>
</feature>
<dbReference type="GO" id="GO:0005681">
    <property type="term" value="C:spliceosomal complex"/>
    <property type="evidence" value="ECO:0000318"/>
    <property type="project" value="GO_Central"/>
</dbReference>
<dbReference type="Pfam" id="PF10312">
    <property type="entry name" value="Cactin_mid"/>
    <property type="match status" value="1"/>
</dbReference>
<proteinExistence type="inferred from homology"/>
<feature type="region of interest" description="Disordered" evidence="3">
    <location>
        <begin position="1"/>
        <end position="96"/>
    </location>
</feature>
<comment type="similarity">
    <text evidence="1">Belongs to the CACTIN family.</text>
</comment>
<dbReference type="PANTHER" id="PTHR21737">
    <property type="entry name" value="POLYGLUTAMINE BINDING PROTEIN 1/MARVEL MEMBRANE-ASSOCIATING DOMAIN CONTAINING 3"/>
    <property type="match status" value="1"/>
</dbReference>
<keyword evidence="4" id="KW-1133">Transmembrane helix</keyword>
<dbReference type="AlphaFoldDB" id="A0A2A6BZC5"/>
<dbReference type="InterPro" id="IPR018816">
    <property type="entry name" value="Cactin_central"/>
</dbReference>
<dbReference type="SMART" id="SM01050">
    <property type="entry name" value="CactinC_cactus"/>
    <property type="match status" value="1"/>
</dbReference>
<dbReference type="PANTHER" id="PTHR21737:SF4">
    <property type="entry name" value="SPLICING FACTOR CACTIN"/>
    <property type="match status" value="1"/>
</dbReference>
<feature type="compositionally biased region" description="Basic residues" evidence="3">
    <location>
        <begin position="1"/>
        <end position="16"/>
    </location>
</feature>
<keyword evidence="4" id="KW-0472">Membrane</keyword>
<gene>
    <name evidence="5" type="primary">WBGene00097726</name>
</gene>
<feature type="compositionally biased region" description="Basic residues" evidence="3">
    <location>
        <begin position="64"/>
        <end position="75"/>
    </location>
</feature>
<dbReference type="SUPFAM" id="SSF53335">
    <property type="entry name" value="S-adenosyl-L-methionine-dependent methyltransferases"/>
    <property type="match status" value="1"/>
</dbReference>
<feature type="region of interest" description="Disordered" evidence="3">
    <location>
        <begin position="361"/>
        <end position="384"/>
    </location>
</feature>
<dbReference type="Pfam" id="PF08241">
    <property type="entry name" value="Methyltransf_11"/>
    <property type="match status" value="1"/>
</dbReference>
<feature type="compositionally biased region" description="Basic and acidic residues" evidence="3">
    <location>
        <begin position="27"/>
        <end position="63"/>
    </location>
</feature>
<dbReference type="Pfam" id="PF05208">
    <property type="entry name" value="ALG3"/>
    <property type="match status" value="2"/>
</dbReference>